<feature type="compositionally biased region" description="Basic and acidic residues" evidence="1">
    <location>
        <begin position="37"/>
        <end position="50"/>
    </location>
</feature>
<feature type="compositionally biased region" description="Gly residues" evidence="1">
    <location>
        <begin position="51"/>
        <end position="72"/>
    </location>
</feature>
<evidence type="ECO:0000313" key="2">
    <source>
        <dbReference type="EMBL" id="GHE27821.1"/>
    </source>
</evidence>
<evidence type="ECO:0000256" key="1">
    <source>
        <dbReference type="SAM" id="MobiDB-lite"/>
    </source>
</evidence>
<feature type="compositionally biased region" description="Basic and acidic residues" evidence="1">
    <location>
        <begin position="1"/>
        <end position="28"/>
    </location>
</feature>
<proteinExistence type="predicted"/>
<evidence type="ECO:0008006" key="4">
    <source>
        <dbReference type="Google" id="ProtNLM"/>
    </source>
</evidence>
<dbReference type="AlphaFoldDB" id="A0A918YWL1"/>
<dbReference type="RefSeq" id="WP_146472023.1">
    <property type="nucleotide sequence ID" value="NZ_BNCF01000002.1"/>
</dbReference>
<feature type="region of interest" description="Disordered" evidence="1">
    <location>
        <begin position="1"/>
        <end position="72"/>
    </location>
</feature>
<gene>
    <name evidence="2" type="ORF">GCM10007167_06680</name>
</gene>
<comment type="caution">
    <text evidence="2">The sequence shown here is derived from an EMBL/GenBank/DDBJ whole genome shotgun (WGS) entry which is preliminary data.</text>
</comment>
<organism evidence="2 3">
    <name type="scientific">Vulcaniibacterium thermophilum</name>
    <dbReference type="NCBI Taxonomy" id="1169913"/>
    <lineage>
        <taxon>Bacteria</taxon>
        <taxon>Pseudomonadati</taxon>
        <taxon>Pseudomonadota</taxon>
        <taxon>Gammaproteobacteria</taxon>
        <taxon>Lysobacterales</taxon>
        <taxon>Lysobacteraceae</taxon>
        <taxon>Vulcaniibacterium</taxon>
    </lineage>
</organism>
<dbReference type="EMBL" id="BNCF01000002">
    <property type="protein sequence ID" value="GHE27821.1"/>
    <property type="molecule type" value="Genomic_DNA"/>
</dbReference>
<name>A0A918YWL1_9GAMM</name>
<keyword evidence="3" id="KW-1185">Reference proteome</keyword>
<reference evidence="2" key="1">
    <citation type="journal article" date="2014" name="Int. J. Syst. Evol. Microbiol.">
        <title>Complete genome sequence of Corynebacterium casei LMG S-19264T (=DSM 44701T), isolated from a smear-ripened cheese.</title>
        <authorList>
            <consortium name="US DOE Joint Genome Institute (JGI-PGF)"/>
            <person name="Walter F."/>
            <person name="Albersmeier A."/>
            <person name="Kalinowski J."/>
            <person name="Ruckert C."/>
        </authorList>
    </citation>
    <scope>NUCLEOTIDE SEQUENCE</scope>
    <source>
        <strain evidence="2">KCTC 32020</strain>
    </source>
</reference>
<reference evidence="2" key="2">
    <citation type="submission" date="2020-09" db="EMBL/GenBank/DDBJ databases">
        <authorList>
            <person name="Sun Q."/>
            <person name="Kim S."/>
        </authorList>
    </citation>
    <scope>NUCLEOTIDE SEQUENCE</scope>
    <source>
        <strain evidence="2">KCTC 32020</strain>
    </source>
</reference>
<accession>A0A918YWL1</accession>
<dbReference type="Proteomes" id="UP000636453">
    <property type="component" value="Unassembled WGS sequence"/>
</dbReference>
<protein>
    <recommendedName>
        <fullName evidence="4">Small hydrophilic protein</fullName>
    </recommendedName>
</protein>
<sequence length="72" mass="7473">MANTRNDDNERNQGSRQATGRDEGDMSVREAGQMGGERVRELVEEGKRAEGGGSSGSRGSSGGSGSGRGDDR</sequence>
<evidence type="ECO:0000313" key="3">
    <source>
        <dbReference type="Proteomes" id="UP000636453"/>
    </source>
</evidence>